<gene>
    <name evidence="1" type="ORF">POM88_016865</name>
</gene>
<reference evidence="1" key="2">
    <citation type="submission" date="2023-05" db="EMBL/GenBank/DDBJ databases">
        <authorList>
            <person name="Schelkunov M.I."/>
        </authorList>
    </citation>
    <scope>NUCLEOTIDE SEQUENCE</scope>
    <source>
        <strain evidence="1">Hsosn_3</strain>
        <tissue evidence="1">Leaf</tissue>
    </source>
</reference>
<evidence type="ECO:0000313" key="1">
    <source>
        <dbReference type="EMBL" id="KAK1388687.1"/>
    </source>
</evidence>
<name>A0AAD8IMT4_9APIA</name>
<reference evidence="1" key="1">
    <citation type="submission" date="2023-02" db="EMBL/GenBank/DDBJ databases">
        <title>Genome of toxic invasive species Heracleum sosnowskyi carries increased number of genes despite the absence of recent whole-genome duplications.</title>
        <authorList>
            <person name="Schelkunov M."/>
            <person name="Shtratnikova V."/>
            <person name="Makarenko M."/>
            <person name="Klepikova A."/>
            <person name="Omelchenko D."/>
            <person name="Novikova G."/>
            <person name="Obukhova E."/>
            <person name="Bogdanov V."/>
            <person name="Penin A."/>
            <person name="Logacheva M."/>
        </authorList>
    </citation>
    <scope>NUCLEOTIDE SEQUENCE</scope>
    <source>
        <strain evidence="1">Hsosn_3</strain>
        <tissue evidence="1">Leaf</tissue>
    </source>
</reference>
<keyword evidence="2" id="KW-1185">Reference proteome</keyword>
<dbReference type="Proteomes" id="UP001237642">
    <property type="component" value="Unassembled WGS sequence"/>
</dbReference>
<comment type="caution">
    <text evidence="1">The sequence shown here is derived from an EMBL/GenBank/DDBJ whole genome shotgun (WGS) entry which is preliminary data.</text>
</comment>
<organism evidence="1 2">
    <name type="scientific">Heracleum sosnowskyi</name>
    <dbReference type="NCBI Taxonomy" id="360622"/>
    <lineage>
        <taxon>Eukaryota</taxon>
        <taxon>Viridiplantae</taxon>
        <taxon>Streptophyta</taxon>
        <taxon>Embryophyta</taxon>
        <taxon>Tracheophyta</taxon>
        <taxon>Spermatophyta</taxon>
        <taxon>Magnoliopsida</taxon>
        <taxon>eudicotyledons</taxon>
        <taxon>Gunneridae</taxon>
        <taxon>Pentapetalae</taxon>
        <taxon>asterids</taxon>
        <taxon>campanulids</taxon>
        <taxon>Apiales</taxon>
        <taxon>Apiaceae</taxon>
        <taxon>Apioideae</taxon>
        <taxon>apioid superclade</taxon>
        <taxon>Tordylieae</taxon>
        <taxon>Tordyliinae</taxon>
        <taxon>Heracleum</taxon>
    </lineage>
</organism>
<dbReference type="AlphaFoldDB" id="A0AAD8IMT4"/>
<sequence length="177" mass="20603">MYFAHFQPKLQESVFSQKSEASTIIATKCEAFAIIPTILEAVKEDFHREFTAKVAVIGGAGSFTSLLWYDLSGQADKDRAEKESRRLKKIETMEKLKAENQKQAMVTRIELPKKRQWRRFKRRLRSIAYEKKAEKESHRLKKLEAMEKIKVENEKQHAEVMAAIALLKSVRVRFSDD</sequence>
<dbReference type="EMBL" id="JAUIZM010000004">
    <property type="protein sequence ID" value="KAK1388687.1"/>
    <property type="molecule type" value="Genomic_DNA"/>
</dbReference>
<protein>
    <submittedName>
        <fullName evidence="1">Uncharacterized protein</fullName>
    </submittedName>
</protein>
<accession>A0AAD8IMT4</accession>
<proteinExistence type="predicted"/>
<evidence type="ECO:0000313" key="2">
    <source>
        <dbReference type="Proteomes" id="UP001237642"/>
    </source>
</evidence>